<dbReference type="InterPro" id="IPR049315">
    <property type="entry name" value="GDC-P_N"/>
</dbReference>
<comment type="function">
    <text evidence="2 6">The glycine cleavage system catalyzes the degradation of glycine. The P protein binds the alpha-amino group of glycine through its pyridoxal phosphate cofactor; CO(2) is released and the remaining methylamine moiety is then transferred to the lipoamide cofactor of the H protein.</text>
</comment>
<dbReference type="PANTHER" id="PTHR11773">
    <property type="entry name" value="GLYCINE DEHYDROGENASE, DECARBOXYLATING"/>
    <property type="match status" value="1"/>
</dbReference>
<dbReference type="Gene3D" id="3.40.640.10">
    <property type="entry name" value="Type I PLP-dependent aspartate aminotransferase-like (Major domain)"/>
    <property type="match status" value="1"/>
</dbReference>
<accession>A0ABX7E6F1</accession>
<keyword evidence="3 6" id="KW-0663">Pyridoxal phosphate</keyword>
<dbReference type="SUPFAM" id="SSF53383">
    <property type="entry name" value="PLP-dependent transferases"/>
    <property type="match status" value="1"/>
</dbReference>
<comment type="subunit">
    <text evidence="6">The glycine cleavage system is composed of four proteins: P, T, L and H. In this organism, the P 'protein' is a heterodimer of two subunits.</text>
</comment>
<evidence type="ECO:0000256" key="3">
    <source>
        <dbReference type="ARBA" id="ARBA00022898"/>
    </source>
</evidence>
<name>A0ABX7E6F1_9BACI</name>
<keyword evidence="4 6" id="KW-0560">Oxidoreductase</keyword>
<dbReference type="CDD" id="cd00613">
    <property type="entry name" value="GDC-P"/>
    <property type="match status" value="1"/>
</dbReference>
<feature type="domain" description="Glycine cleavage system P-protein N-terminal" evidence="7">
    <location>
        <begin position="46"/>
        <end position="300"/>
    </location>
</feature>
<dbReference type="Proteomes" id="UP000595691">
    <property type="component" value="Chromosome"/>
</dbReference>
<evidence type="ECO:0000256" key="2">
    <source>
        <dbReference type="ARBA" id="ARBA00003788"/>
    </source>
</evidence>
<sequence>MNKENQPLIFEITKPGRIGYSLPDLDVPEIDINDYLPSDYIRDEEALLPEVSELDIMRHYTALSRKNHGVDSGFYPLGSCTMKYNPKINESVARFPGFAHIHPLQDESSVQGALELMYDLQQHLIEITGMDEVTLQPAAGAHGEWTGLMMIRAYHEANGEHNRTKVIVPDSAHGTNPASASVAGLETVTVKSDENGLVDLDDLRRLVDSDTAALMLTNPNTLGLFEENILEMAEIVHGAGGKLYYDGANLNAVLSKARPGDMGFDVVHLNLHKTFTGPHGGGGPGSGPVGVKKDLIPYLPKPVLVKENDVYKFDYERPHSIGRVKPYYGNFGINVRAYTYIRTMGPDGLKAVTENAVLNANYMMRRLAEYYDLPYDRHCKHEFVLSAKRQKKLGVRALDIAKRLLDFGYHPPTIYFPLNVEECMMIEPTETESKETLDSFIDCMIQIAKETEENPEIVQEAPHTTIIKRLDEAQAARKPVLRYINK</sequence>
<protein>
    <recommendedName>
        <fullName evidence="6">Probable glycine dehydrogenase (decarboxylating) subunit 2</fullName>
        <ecNumber evidence="6">1.4.4.2</ecNumber>
    </recommendedName>
    <alternativeName>
        <fullName evidence="6">Glycine cleavage system P-protein subunit 2</fullName>
    </alternativeName>
    <alternativeName>
        <fullName evidence="6">Glycine decarboxylase subunit 2</fullName>
    </alternativeName>
    <alternativeName>
        <fullName evidence="6">Glycine dehydrogenase (aminomethyl-transferring) subunit 2</fullName>
    </alternativeName>
</protein>
<dbReference type="EC" id="1.4.4.2" evidence="6"/>
<dbReference type="RefSeq" id="WP_202780162.1">
    <property type="nucleotide sequence ID" value="NZ_CP065425.1"/>
</dbReference>
<comment type="cofactor">
    <cofactor evidence="1 6">
        <name>pyridoxal 5'-phosphate</name>
        <dbReference type="ChEBI" id="CHEBI:597326"/>
    </cofactor>
</comment>
<evidence type="ECO:0000256" key="5">
    <source>
        <dbReference type="ARBA" id="ARBA00049026"/>
    </source>
</evidence>
<evidence type="ECO:0000259" key="7">
    <source>
        <dbReference type="Pfam" id="PF02347"/>
    </source>
</evidence>
<evidence type="ECO:0000256" key="1">
    <source>
        <dbReference type="ARBA" id="ARBA00001933"/>
    </source>
</evidence>
<evidence type="ECO:0000313" key="10">
    <source>
        <dbReference type="Proteomes" id="UP000595691"/>
    </source>
</evidence>
<dbReference type="Gene3D" id="6.20.440.10">
    <property type="match status" value="1"/>
</dbReference>
<dbReference type="Pfam" id="PF02347">
    <property type="entry name" value="GDC-P"/>
    <property type="match status" value="1"/>
</dbReference>
<keyword evidence="10" id="KW-1185">Reference proteome</keyword>
<dbReference type="InterPro" id="IPR015424">
    <property type="entry name" value="PyrdxlP-dep_Trfase"/>
</dbReference>
<dbReference type="InterPro" id="IPR023012">
    <property type="entry name" value="GcvPB"/>
</dbReference>
<evidence type="ECO:0000256" key="4">
    <source>
        <dbReference type="ARBA" id="ARBA00023002"/>
    </source>
</evidence>
<dbReference type="EMBL" id="CP065425">
    <property type="protein sequence ID" value="QQZ10880.1"/>
    <property type="molecule type" value="Genomic_DNA"/>
</dbReference>
<evidence type="ECO:0000256" key="6">
    <source>
        <dbReference type="HAMAP-Rule" id="MF_00713"/>
    </source>
</evidence>
<proteinExistence type="inferred from homology"/>
<organism evidence="9 10">
    <name type="scientific">Heyndrickxia vini</name>
    <dbReference type="NCBI Taxonomy" id="1476025"/>
    <lineage>
        <taxon>Bacteria</taxon>
        <taxon>Bacillati</taxon>
        <taxon>Bacillota</taxon>
        <taxon>Bacilli</taxon>
        <taxon>Bacillales</taxon>
        <taxon>Bacillaceae</taxon>
        <taxon>Heyndrickxia</taxon>
    </lineage>
</organism>
<dbReference type="NCBIfam" id="NF003346">
    <property type="entry name" value="PRK04366.1"/>
    <property type="match status" value="1"/>
</dbReference>
<evidence type="ECO:0000259" key="8">
    <source>
        <dbReference type="Pfam" id="PF21478"/>
    </source>
</evidence>
<dbReference type="InterPro" id="IPR015422">
    <property type="entry name" value="PyrdxlP-dep_Trfase_small"/>
</dbReference>
<dbReference type="HAMAP" id="MF_00713">
    <property type="entry name" value="GcvPB"/>
    <property type="match status" value="1"/>
</dbReference>
<comment type="similarity">
    <text evidence="6">Belongs to the GcvP family. C-terminal subunit subfamily.</text>
</comment>
<feature type="modified residue" description="N6-(pyridoxal phosphate)lysine" evidence="6">
    <location>
        <position position="273"/>
    </location>
</feature>
<dbReference type="Pfam" id="PF21478">
    <property type="entry name" value="GcvP2_C"/>
    <property type="match status" value="1"/>
</dbReference>
<dbReference type="InterPro" id="IPR020581">
    <property type="entry name" value="GDC_P"/>
</dbReference>
<evidence type="ECO:0000313" key="9">
    <source>
        <dbReference type="EMBL" id="QQZ10880.1"/>
    </source>
</evidence>
<dbReference type="InterPro" id="IPR015421">
    <property type="entry name" value="PyrdxlP-dep_Trfase_major"/>
</dbReference>
<gene>
    <name evidence="6 9" type="primary">gcvPB</name>
    <name evidence="9" type="ORF">I5776_08295</name>
</gene>
<dbReference type="InterPro" id="IPR049316">
    <property type="entry name" value="GDC-P_C"/>
</dbReference>
<dbReference type="Gene3D" id="3.90.1150.10">
    <property type="entry name" value="Aspartate Aminotransferase, domain 1"/>
    <property type="match status" value="1"/>
</dbReference>
<reference evidence="9 10" key="1">
    <citation type="submission" date="2020-11" db="EMBL/GenBank/DDBJ databases">
        <title>Taxonomic evaluation of the Bacillus sporothermodurans group of bacteria based on whole genome sequences.</title>
        <authorList>
            <person name="Fiedler G."/>
            <person name="Herbstmann A.-D."/>
            <person name="Doll E."/>
            <person name="Wenning M."/>
            <person name="Brinks E."/>
            <person name="Kabisch J."/>
            <person name="Breitenwieser F."/>
            <person name="Lappann M."/>
            <person name="Boehnlein C."/>
            <person name="Franz C."/>
        </authorList>
    </citation>
    <scope>NUCLEOTIDE SEQUENCE [LARGE SCALE GENOMIC DNA]</scope>
    <source>
        <strain evidence="9 10">JCM 19841</strain>
    </source>
</reference>
<feature type="domain" description="Glycine dehydrogenase C-terminal" evidence="8">
    <location>
        <begin position="353"/>
        <end position="454"/>
    </location>
</feature>
<dbReference type="GO" id="GO:0004375">
    <property type="term" value="F:glycine dehydrogenase (decarboxylating) activity"/>
    <property type="evidence" value="ECO:0007669"/>
    <property type="project" value="UniProtKB-EC"/>
</dbReference>
<dbReference type="PANTHER" id="PTHR11773:SF1">
    <property type="entry name" value="GLYCINE DEHYDROGENASE (DECARBOXYLATING), MITOCHONDRIAL"/>
    <property type="match status" value="1"/>
</dbReference>
<comment type="catalytic activity">
    <reaction evidence="5 6">
        <text>N(6)-[(R)-lipoyl]-L-lysyl-[glycine-cleavage complex H protein] + glycine + H(+) = N(6)-[(R)-S(8)-aminomethyldihydrolipoyl]-L-lysyl-[glycine-cleavage complex H protein] + CO2</text>
        <dbReference type="Rhea" id="RHEA:24304"/>
        <dbReference type="Rhea" id="RHEA-COMP:10494"/>
        <dbReference type="Rhea" id="RHEA-COMP:10495"/>
        <dbReference type="ChEBI" id="CHEBI:15378"/>
        <dbReference type="ChEBI" id="CHEBI:16526"/>
        <dbReference type="ChEBI" id="CHEBI:57305"/>
        <dbReference type="ChEBI" id="CHEBI:83099"/>
        <dbReference type="ChEBI" id="CHEBI:83143"/>
        <dbReference type="EC" id="1.4.4.2"/>
    </reaction>
</comment>